<dbReference type="SMART" id="SM00906">
    <property type="entry name" value="Fungal_trans"/>
    <property type="match status" value="1"/>
</dbReference>
<dbReference type="PANTHER" id="PTHR47424:SF3">
    <property type="entry name" value="REGULATORY PROTEIN GAL4"/>
    <property type="match status" value="1"/>
</dbReference>
<keyword evidence="1" id="KW-0805">Transcription regulation</keyword>
<keyword evidence="7" id="KW-1185">Reference proteome</keyword>
<gene>
    <name evidence="6" type="ORF">A1O9_04715</name>
</gene>
<proteinExistence type="predicted"/>
<dbReference type="PANTHER" id="PTHR47424">
    <property type="entry name" value="REGULATORY PROTEIN GAL4"/>
    <property type="match status" value="1"/>
</dbReference>
<dbReference type="GO" id="GO:0006351">
    <property type="term" value="P:DNA-templated transcription"/>
    <property type="evidence" value="ECO:0007669"/>
    <property type="project" value="InterPro"/>
</dbReference>
<keyword evidence="2" id="KW-0238">DNA-binding</keyword>
<evidence type="ECO:0000313" key="6">
    <source>
        <dbReference type="EMBL" id="KEF59867.1"/>
    </source>
</evidence>
<dbReference type="EMBL" id="AMGV01000003">
    <property type="protein sequence ID" value="KEF59867.1"/>
    <property type="molecule type" value="Genomic_DNA"/>
</dbReference>
<dbReference type="RefSeq" id="XP_013262457.1">
    <property type="nucleotide sequence ID" value="XM_013407003.1"/>
</dbReference>
<dbReference type="InterPro" id="IPR051127">
    <property type="entry name" value="Fungal_SecMet_Regulators"/>
</dbReference>
<evidence type="ECO:0000256" key="3">
    <source>
        <dbReference type="ARBA" id="ARBA00023163"/>
    </source>
</evidence>
<dbReference type="GO" id="GO:0000978">
    <property type="term" value="F:RNA polymerase II cis-regulatory region sequence-specific DNA binding"/>
    <property type="evidence" value="ECO:0007669"/>
    <property type="project" value="TreeGrafter"/>
</dbReference>
<dbReference type="GeneID" id="25279644"/>
<dbReference type="CDD" id="cd12148">
    <property type="entry name" value="fungal_TF_MHR"/>
    <property type="match status" value="1"/>
</dbReference>
<evidence type="ECO:0000313" key="7">
    <source>
        <dbReference type="Proteomes" id="UP000027920"/>
    </source>
</evidence>
<protein>
    <recommendedName>
        <fullName evidence="5">Xylanolytic transcriptional activator regulatory domain-containing protein</fullName>
    </recommendedName>
</protein>
<organism evidence="6 7">
    <name type="scientific">Exophiala aquamarina CBS 119918</name>
    <dbReference type="NCBI Taxonomy" id="1182545"/>
    <lineage>
        <taxon>Eukaryota</taxon>
        <taxon>Fungi</taxon>
        <taxon>Dikarya</taxon>
        <taxon>Ascomycota</taxon>
        <taxon>Pezizomycotina</taxon>
        <taxon>Eurotiomycetes</taxon>
        <taxon>Chaetothyriomycetidae</taxon>
        <taxon>Chaetothyriales</taxon>
        <taxon>Herpotrichiellaceae</taxon>
        <taxon>Exophiala</taxon>
    </lineage>
</organism>
<dbReference type="AlphaFoldDB" id="A0A072PJF8"/>
<evidence type="ECO:0000259" key="5">
    <source>
        <dbReference type="SMART" id="SM00906"/>
    </source>
</evidence>
<dbReference type="GO" id="GO:0005634">
    <property type="term" value="C:nucleus"/>
    <property type="evidence" value="ECO:0007669"/>
    <property type="project" value="TreeGrafter"/>
</dbReference>
<evidence type="ECO:0000256" key="2">
    <source>
        <dbReference type="ARBA" id="ARBA00023125"/>
    </source>
</evidence>
<dbReference type="HOGENOM" id="CLU_008511_2_3_1"/>
<dbReference type="GO" id="GO:0000981">
    <property type="term" value="F:DNA-binding transcription factor activity, RNA polymerase II-specific"/>
    <property type="evidence" value="ECO:0007669"/>
    <property type="project" value="TreeGrafter"/>
</dbReference>
<dbReference type="STRING" id="1182545.A0A072PJF8"/>
<comment type="caution">
    <text evidence="6">The sequence shown here is derived from an EMBL/GenBank/DDBJ whole genome shotgun (WGS) entry which is preliminary data.</text>
</comment>
<dbReference type="GO" id="GO:0000435">
    <property type="term" value="P:positive regulation of transcription from RNA polymerase II promoter by galactose"/>
    <property type="evidence" value="ECO:0007669"/>
    <property type="project" value="TreeGrafter"/>
</dbReference>
<dbReference type="GO" id="GO:0008270">
    <property type="term" value="F:zinc ion binding"/>
    <property type="evidence" value="ECO:0007669"/>
    <property type="project" value="InterPro"/>
</dbReference>
<dbReference type="InterPro" id="IPR007219">
    <property type="entry name" value="XnlR_reg_dom"/>
</dbReference>
<name>A0A072PJF8_9EURO</name>
<keyword evidence="3" id="KW-0804">Transcription</keyword>
<reference evidence="6 7" key="1">
    <citation type="submission" date="2013-03" db="EMBL/GenBank/DDBJ databases">
        <title>The Genome Sequence of Exophiala aquamarina CBS 119918.</title>
        <authorList>
            <consortium name="The Broad Institute Genomics Platform"/>
            <person name="Cuomo C."/>
            <person name="de Hoog S."/>
            <person name="Gorbushina A."/>
            <person name="Walker B."/>
            <person name="Young S.K."/>
            <person name="Zeng Q."/>
            <person name="Gargeya S."/>
            <person name="Fitzgerald M."/>
            <person name="Haas B."/>
            <person name="Abouelleil A."/>
            <person name="Allen A.W."/>
            <person name="Alvarado L."/>
            <person name="Arachchi H.M."/>
            <person name="Berlin A.M."/>
            <person name="Chapman S.B."/>
            <person name="Gainer-Dewar J."/>
            <person name="Goldberg J."/>
            <person name="Griggs A."/>
            <person name="Gujja S."/>
            <person name="Hansen M."/>
            <person name="Howarth C."/>
            <person name="Imamovic A."/>
            <person name="Ireland A."/>
            <person name="Larimer J."/>
            <person name="McCowan C."/>
            <person name="Murphy C."/>
            <person name="Pearson M."/>
            <person name="Poon T.W."/>
            <person name="Priest M."/>
            <person name="Roberts A."/>
            <person name="Saif S."/>
            <person name="Shea T."/>
            <person name="Sisk P."/>
            <person name="Sykes S."/>
            <person name="Wortman J."/>
            <person name="Nusbaum C."/>
            <person name="Birren B."/>
        </authorList>
    </citation>
    <scope>NUCLEOTIDE SEQUENCE [LARGE SCALE GENOMIC DNA]</scope>
    <source>
        <strain evidence="6 7">CBS 119918</strain>
    </source>
</reference>
<dbReference type="Proteomes" id="UP000027920">
    <property type="component" value="Unassembled WGS sequence"/>
</dbReference>
<dbReference type="VEuPathDB" id="FungiDB:A1O9_04715"/>
<feature type="domain" description="Xylanolytic transcriptional activator regulatory" evidence="5">
    <location>
        <begin position="208"/>
        <end position="280"/>
    </location>
</feature>
<evidence type="ECO:0000256" key="4">
    <source>
        <dbReference type="ARBA" id="ARBA00023242"/>
    </source>
</evidence>
<accession>A0A072PJF8</accession>
<dbReference type="OrthoDB" id="3364175at2759"/>
<keyword evidence="4" id="KW-0539">Nucleus</keyword>
<sequence length="620" mass="69019">MGVVYSIDSNQQSPDPAFYGKSSVASLLSSIPSEPARERSGHDRLRQPLANFANRNSISRPTGSAFSRNRLWFHLPPRCVADDLLGQYWSNNHLYYPWFHTQSFQKAYEALWDPTGARLSTDTLPRVGLGGSDCPNHVFNVALNAAFALGCEGSNTATDQPEDTAAEFMDRAFGLLHTDLLDSPNLSLVQALLLVIEYLQSTQKVNKTWGLMSSVCAMAQGLGLHLSHNDSQYTVLEIEMRRRAWHGCVFYDRITSMTFGRFSVLLGAPKVPLFSPIDDEYLNIASENCHQPAGKLSRVAFAVENVKLGHILGNILQQLYSHQVGNDSGSKTSSSKGSLVATTAFDALAVLDASLTEFETELPDRLKLKHWDDQGIDEQEVEIDFLRQSYVLRARVCAQSQQNGRGSDKQCEVPENKMEAIGFVFEFHCALASYQASCDMIQLLHTAIIKGMWGAWWYAIYYIATSTIILTFGANDNRINTAIGNGKFNFWWHMAIETLEIINRKHPMAGQCAMALQAIRQRCVDPLKSQKYTTLSTGHPETEILPQSTTSSSMQADLFPTDEPLRLAPGDWQSWSPTQQAFASLNEMDLDNFGDMEGFLPLFENLQNSFGSGMTTGTLR</sequence>
<evidence type="ECO:0000256" key="1">
    <source>
        <dbReference type="ARBA" id="ARBA00023015"/>
    </source>
</evidence>
<dbReference type="Pfam" id="PF04082">
    <property type="entry name" value="Fungal_trans"/>
    <property type="match status" value="1"/>
</dbReference>